<gene>
    <name evidence="1" type="ORF">ACFQDH_22370</name>
</gene>
<keyword evidence="2" id="KW-1185">Reference proteome</keyword>
<proteinExistence type="predicted"/>
<dbReference type="EMBL" id="JBHSWH010000001">
    <property type="protein sequence ID" value="MFC6707903.1"/>
    <property type="molecule type" value="Genomic_DNA"/>
</dbReference>
<dbReference type="RefSeq" id="WP_382404564.1">
    <property type="nucleotide sequence ID" value="NZ_JBHSWH010000001.1"/>
</dbReference>
<sequence>MTFTETFPQRIAFRCDASPSIGVGHVVRCVALGEELRARGFEVVLWGSVEGIGWLSELVDSVGFSTLPAAEGVTEQVRTAAEAGFGGIVLDGYHLLLARRCATCCRARRARPGRW</sequence>
<accession>A0ABW2AMA7</accession>
<reference evidence="2" key="1">
    <citation type="journal article" date="2019" name="Int. J. Syst. Evol. Microbiol.">
        <title>The Global Catalogue of Microorganisms (GCM) 10K type strain sequencing project: providing services to taxonomists for standard genome sequencing and annotation.</title>
        <authorList>
            <consortium name="The Broad Institute Genomics Platform"/>
            <consortium name="The Broad Institute Genome Sequencing Center for Infectious Disease"/>
            <person name="Wu L."/>
            <person name="Ma J."/>
        </authorList>
    </citation>
    <scope>NUCLEOTIDE SEQUENCE [LARGE SCALE GENOMIC DNA]</scope>
    <source>
        <strain evidence="2">CCUG 58127</strain>
    </source>
</reference>
<protein>
    <recommendedName>
        <fullName evidence="3">UDP-2,4-diacetamido-2,4, 6-trideoxy-beta-L-altropyranose hydrolase</fullName>
    </recommendedName>
</protein>
<evidence type="ECO:0008006" key="3">
    <source>
        <dbReference type="Google" id="ProtNLM"/>
    </source>
</evidence>
<organism evidence="1 2">
    <name type="scientific">Flexivirga alba</name>
    <dbReference type="NCBI Taxonomy" id="702742"/>
    <lineage>
        <taxon>Bacteria</taxon>
        <taxon>Bacillati</taxon>
        <taxon>Actinomycetota</taxon>
        <taxon>Actinomycetes</taxon>
        <taxon>Micrococcales</taxon>
        <taxon>Dermacoccaceae</taxon>
        <taxon>Flexivirga</taxon>
    </lineage>
</organism>
<dbReference type="Proteomes" id="UP001596298">
    <property type="component" value="Unassembled WGS sequence"/>
</dbReference>
<comment type="caution">
    <text evidence="1">The sequence shown here is derived from an EMBL/GenBank/DDBJ whole genome shotgun (WGS) entry which is preliminary data.</text>
</comment>
<dbReference type="SUPFAM" id="SSF53756">
    <property type="entry name" value="UDP-Glycosyltransferase/glycogen phosphorylase"/>
    <property type="match status" value="1"/>
</dbReference>
<evidence type="ECO:0000313" key="1">
    <source>
        <dbReference type="EMBL" id="MFC6707903.1"/>
    </source>
</evidence>
<name>A0ABW2AMA7_9MICO</name>
<dbReference type="Gene3D" id="3.40.50.11190">
    <property type="match status" value="1"/>
</dbReference>
<evidence type="ECO:0000313" key="2">
    <source>
        <dbReference type="Proteomes" id="UP001596298"/>
    </source>
</evidence>